<dbReference type="GO" id="GO:0005524">
    <property type="term" value="F:ATP binding"/>
    <property type="evidence" value="ECO:0007669"/>
    <property type="project" value="UniProtKB-KW"/>
</dbReference>
<dbReference type="GO" id="GO:0005737">
    <property type="term" value="C:cytoplasm"/>
    <property type="evidence" value="ECO:0007669"/>
    <property type="project" value="TreeGrafter"/>
</dbReference>
<evidence type="ECO:0000256" key="1">
    <source>
        <dbReference type="ARBA" id="ARBA00022741"/>
    </source>
</evidence>
<dbReference type="OrthoDB" id="3795727at2"/>
<keyword evidence="2" id="KW-0067">ATP-binding</keyword>
<feature type="domain" description="HTH luxR-type" evidence="3">
    <location>
        <begin position="873"/>
        <end position="938"/>
    </location>
</feature>
<dbReference type="EMBL" id="VDFQ02000002">
    <property type="protein sequence ID" value="KAA1423371.1"/>
    <property type="molecule type" value="Genomic_DNA"/>
</dbReference>
<dbReference type="InterPro" id="IPR036388">
    <property type="entry name" value="WH-like_DNA-bd_sf"/>
</dbReference>
<dbReference type="InterPro" id="IPR027417">
    <property type="entry name" value="P-loop_NTPase"/>
</dbReference>
<name>A0A5Q6RZ52_9ACTN</name>
<organism evidence="4 5">
    <name type="scientific">Mumia zhuanghuii</name>
    <dbReference type="NCBI Taxonomy" id="2585211"/>
    <lineage>
        <taxon>Bacteria</taxon>
        <taxon>Bacillati</taxon>
        <taxon>Actinomycetota</taxon>
        <taxon>Actinomycetes</taxon>
        <taxon>Propionibacteriales</taxon>
        <taxon>Nocardioidaceae</taxon>
        <taxon>Mumia</taxon>
    </lineage>
</organism>
<dbReference type="InterPro" id="IPR011990">
    <property type="entry name" value="TPR-like_helical_dom_sf"/>
</dbReference>
<dbReference type="PANTHER" id="PTHR16305:SF35">
    <property type="entry name" value="TRANSCRIPTIONAL ACTIVATOR DOMAIN"/>
    <property type="match status" value="1"/>
</dbReference>
<dbReference type="Pfam" id="PF13191">
    <property type="entry name" value="AAA_16"/>
    <property type="match status" value="1"/>
</dbReference>
<dbReference type="Proteomes" id="UP000307768">
    <property type="component" value="Unassembled WGS sequence"/>
</dbReference>
<evidence type="ECO:0000313" key="5">
    <source>
        <dbReference type="Proteomes" id="UP000307768"/>
    </source>
</evidence>
<proteinExistence type="predicted"/>
<dbReference type="GO" id="GO:0003677">
    <property type="term" value="F:DNA binding"/>
    <property type="evidence" value="ECO:0007669"/>
    <property type="project" value="InterPro"/>
</dbReference>
<sequence>MSRVRAPLVGRAGELGMLRDALADVRSGGSRTYVVAGEAGIGKTRLLDELTQSVRDDGETLVVRGGCAGSGSGPIPYAALEGLLRDVVDALGVEQTLATAGPGADALGLIAPRLIDVRADVMPGRLPDVVAGLLVEIARTRPLVVVVEDLHWSDDTTRAAVDRLARTAAGSSLLLVATYRSDDVGRGHPLRALLAELERSRLVTRIDLRRLDEGEVAQLASALLDADDAGLGLADLIERSDGVPFYVEELLGSLGSSLPESLRDLLLLRYRRLTPAAQEFCRWVAAAGQRAPYDLLADALGADALAATEGAAREAVEASVLVGDGDAYAFRHALVQEAVVTELLPGERRRLHSDYAAALATYPSTVSRLSEIADHWWGARVLDRALETAVTAFGAAGAAGAWVTAAELGERALEVWPMVPDAEAVAGLPHHTLLIRVADAVRATTRLDRAVALSRQALDEWPEDDPYGLALALDEAAVITAQSGSEEGRVLLERGLALVPPGERDDVRVALLVSKARDAMIDGRADEAIVYATECYETAMVVGASAQASLALNMRGVSRVVDQGDEGGFDDLERARELAADDWMPLGRYFTNASHCYFVRGQYARALAVAGEGARRSHALGAGWGSAAMLEGNMAESLIALGEWDRAAAWYARSVPLVSSSIFSVYLRERWAWLLMWRGDVDAAEAVVRTSSDDWARVGRLEAQVRTRVAETMADLALLRDEPDVALRLLSDVLLAPGPPRDPAYELSMLGVVGRAVAALRRTPGAEAPDVTPYRAVLAECASATDFELWSAVFAAELGEGPWSAVLGIDRGPAHVRPYALLREGEALLDAGDRATARERLAEAVAAARAISCGLVAGQAEAMLASIGARSTRRGDGDELTDRERQVLDLVADGLTNGQIAERLFISPKTASVHVSAILRKLGVASRTEAAVIARAGARDG</sequence>
<accession>A0A5Q6RZ52</accession>
<dbReference type="SMART" id="SM00421">
    <property type="entry name" value="HTH_LUXR"/>
    <property type="match status" value="1"/>
</dbReference>
<dbReference type="CDD" id="cd06170">
    <property type="entry name" value="LuxR_C_like"/>
    <property type="match status" value="1"/>
</dbReference>
<dbReference type="SUPFAM" id="SSF46894">
    <property type="entry name" value="C-terminal effector domain of the bipartite response regulators"/>
    <property type="match status" value="1"/>
</dbReference>
<dbReference type="Pfam" id="PF00196">
    <property type="entry name" value="GerE"/>
    <property type="match status" value="1"/>
</dbReference>
<evidence type="ECO:0000256" key="2">
    <source>
        <dbReference type="ARBA" id="ARBA00022840"/>
    </source>
</evidence>
<dbReference type="PRINTS" id="PR00038">
    <property type="entry name" value="HTHLUXR"/>
</dbReference>
<dbReference type="GO" id="GO:0006355">
    <property type="term" value="P:regulation of DNA-templated transcription"/>
    <property type="evidence" value="ECO:0007669"/>
    <property type="project" value="InterPro"/>
</dbReference>
<gene>
    <name evidence="4" type="ORF">FE697_007090</name>
</gene>
<evidence type="ECO:0000313" key="4">
    <source>
        <dbReference type="EMBL" id="KAA1423371.1"/>
    </source>
</evidence>
<dbReference type="SUPFAM" id="SSF48452">
    <property type="entry name" value="TPR-like"/>
    <property type="match status" value="1"/>
</dbReference>
<dbReference type="Gene3D" id="1.25.40.10">
    <property type="entry name" value="Tetratricopeptide repeat domain"/>
    <property type="match status" value="1"/>
</dbReference>
<evidence type="ECO:0000259" key="3">
    <source>
        <dbReference type="PROSITE" id="PS50043"/>
    </source>
</evidence>
<dbReference type="AlphaFoldDB" id="A0A5Q6RZ52"/>
<dbReference type="SUPFAM" id="SSF52540">
    <property type="entry name" value="P-loop containing nucleoside triphosphate hydrolases"/>
    <property type="match status" value="1"/>
</dbReference>
<dbReference type="InterPro" id="IPR000792">
    <property type="entry name" value="Tscrpt_reg_LuxR_C"/>
</dbReference>
<dbReference type="Gene3D" id="1.10.10.10">
    <property type="entry name" value="Winged helix-like DNA-binding domain superfamily/Winged helix DNA-binding domain"/>
    <property type="match status" value="1"/>
</dbReference>
<reference evidence="4 5" key="1">
    <citation type="submission" date="2019-09" db="EMBL/GenBank/DDBJ databases">
        <title>Mumia zhuanghuii sp. nov. isolated from the intestinal contents of plateau pika (Ochotona curzoniae) in the Qinghai-Tibet plateau of China.</title>
        <authorList>
            <person name="Tian Z."/>
        </authorList>
    </citation>
    <scope>NUCLEOTIDE SEQUENCE [LARGE SCALE GENOMIC DNA]</scope>
    <source>
        <strain evidence="5">350</strain>
    </source>
</reference>
<dbReference type="PANTHER" id="PTHR16305">
    <property type="entry name" value="TESTICULAR SOLUBLE ADENYLYL CYCLASE"/>
    <property type="match status" value="1"/>
</dbReference>
<dbReference type="RefSeq" id="WP_149768890.1">
    <property type="nucleotide sequence ID" value="NZ_VDFQ02000002.1"/>
</dbReference>
<dbReference type="InterPro" id="IPR041664">
    <property type="entry name" value="AAA_16"/>
</dbReference>
<protein>
    <submittedName>
        <fullName evidence="4">AAA family ATPase</fullName>
    </submittedName>
</protein>
<comment type="caution">
    <text evidence="4">The sequence shown here is derived from an EMBL/GenBank/DDBJ whole genome shotgun (WGS) entry which is preliminary data.</text>
</comment>
<dbReference type="PROSITE" id="PS50043">
    <property type="entry name" value="HTH_LUXR_2"/>
    <property type="match status" value="1"/>
</dbReference>
<dbReference type="GO" id="GO:0004016">
    <property type="term" value="F:adenylate cyclase activity"/>
    <property type="evidence" value="ECO:0007669"/>
    <property type="project" value="TreeGrafter"/>
</dbReference>
<keyword evidence="1" id="KW-0547">Nucleotide-binding</keyword>
<dbReference type="InterPro" id="IPR016032">
    <property type="entry name" value="Sig_transdc_resp-reg_C-effctor"/>
</dbReference>